<evidence type="ECO:0000313" key="2">
    <source>
        <dbReference type="EMBL" id="SQG89457.1"/>
    </source>
</evidence>
<dbReference type="SUPFAM" id="SSF55729">
    <property type="entry name" value="Acyl-CoA N-acyltransferases (Nat)"/>
    <property type="match status" value="1"/>
</dbReference>
<dbReference type="RefSeq" id="WP_050598317.1">
    <property type="nucleotide sequence ID" value="NZ_CAAAIJ010000006.1"/>
</dbReference>
<name>A0AAX2IT10_LEGPN</name>
<dbReference type="Gene3D" id="3.40.630.30">
    <property type="match status" value="1"/>
</dbReference>
<evidence type="ECO:0000313" key="3">
    <source>
        <dbReference type="Proteomes" id="UP000249566"/>
    </source>
</evidence>
<gene>
    <name evidence="2" type="ORF">NCTC12272_00640</name>
</gene>
<dbReference type="Pfam" id="PF00583">
    <property type="entry name" value="Acetyltransf_1"/>
    <property type="match status" value="1"/>
</dbReference>
<accession>A0AAX2IT10</accession>
<reference evidence="2 3" key="1">
    <citation type="submission" date="2018-06" db="EMBL/GenBank/DDBJ databases">
        <authorList>
            <consortium name="Pathogen Informatics"/>
            <person name="Doyle S."/>
        </authorList>
    </citation>
    <scope>NUCLEOTIDE SEQUENCE [LARGE SCALE GENOMIC DNA]</scope>
    <source>
        <strain evidence="2 3">NCTC12272</strain>
    </source>
</reference>
<dbReference type="EMBL" id="LS483412">
    <property type="protein sequence ID" value="SQG89457.1"/>
    <property type="molecule type" value="Genomic_DNA"/>
</dbReference>
<dbReference type="InterPro" id="IPR000182">
    <property type="entry name" value="GNAT_dom"/>
</dbReference>
<evidence type="ECO:0000259" key="1">
    <source>
        <dbReference type="PROSITE" id="PS51186"/>
    </source>
</evidence>
<dbReference type="AlphaFoldDB" id="A0AAX2IT10"/>
<protein>
    <submittedName>
        <fullName evidence="2">N-acetyltransferase GCN5</fullName>
    </submittedName>
</protein>
<organism evidence="2 3">
    <name type="scientific">Legionella pneumophila subsp. pascullei</name>
    <dbReference type="NCBI Taxonomy" id="91890"/>
    <lineage>
        <taxon>Bacteria</taxon>
        <taxon>Pseudomonadati</taxon>
        <taxon>Pseudomonadota</taxon>
        <taxon>Gammaproteobacteria</taxon>
        <taxon>Legionellales</taxon>
        <taxon>Legionellaceae</taxon>
        <taxon>Legionella</taxon>
    </lineage>
</organism>
<sequence>MYRKYVIIKAQEDKKSLNMINKDIVFIENPTEDDHGAIIDGINHYASQRGLPSTGGYFFAIYDTKQSIIAAISGFDNFGPAEIGGLWVAESYRNQGYGKALVQKAEEWAMKKGCQSMTVFTLKDWPVCSWYQKLGFTIEFERTGHRNHLTGCYLIKTIN</sequence>
<proteinExistence type="predicted"/>
<dbReference type="Proteomes" id="UP000249566">
    <property type="component" value="Chromosome 1"/>
</dbReference>
<feature type="domain" description="N-acetyltransferase" evidence="1">
    <location>
        <begin position="12"/>
        <end position="159"/>
    </location>
</feature>
<dbReference type="CDD" id="cd04301">
    <property type="entry name" value="NAT_SF"/>
    <property type="match status" value="1"/>
</dbReference>
<dbReference type="PROSITE" id="PS51186">
    <property type="entry name" value="GNAT"/>
    <property type="match status" value="1"/>
</dbReference>
<dbReference type="InterPro" id="IPR016181">
    <property type="entry name" value="Acyl_CoA_acyltransferase"/>
</dbReference>
<dbReference type="GO" id="GO:0016747">
    <property type="term" value="F:acyltransferase activity, transferring groups other than amino-acyl groups"/>
    <property type="evidence" value="ECO:0007669"/>
    <property type="project" value="InterPro"/>
</dbReference>